<feature type="region of interest" description="Disordered" evidence="1">
    <location>
        <begin position="34"/>
        <end position="56"/>
    </location>
</feature>
<keyword evidence="3" id="KW-1185">Reference proteome</keyword>
<sequence>MPMSMFKSPMSMSFRGKERYGDWIGLQTAKQSAAKHLTQHSTPSRAQHSTTWAEQARPWCGGGMALRSMGKTTASWTGMSGTGEECENTLGPAASMASENAHHSSEEQESESESESSPPRQVKANGRAPS</sequence>
<feature type="region of interest" description="Disordered" evidence="1">
    <location>
        <begin position="71"/>
        <end position="130"/>
    </location>
</feature>
<feature type="compositionally biased region" description="Polar residues" evidence="1">
    <location>
        <begin position="39"/>
        <end position="53"/>
    </location>
</feature>
<dbReference type="Proteomes" id="UP001243330">
    <property type="component" value="Unassembled WGS sequence"/>
</dbReference>
<accession>A0AAD9E8H3</accession>
<comment type="caution">
    <text evidence="2">The sequence shown here is derived from an EMBL/GenBank/DDBJ whole genome shotgun (WGS) entry which is preliminary data.</text>
</comment>
<protein>
    <submittedName>
        <fullName evidence="2">Uncharacterized protein</fullName>
    </submittedName>
</protein>
<reference evidence="2" key="1">
    <citation type="submission" date="2023-01" db="EMBL/GenBank/DDBJ databases">
        <title>Colletotrichum chrysophilum M932 genome sequence.</title>
        <authorList>
            <person name="Baroncelli R."/>
        </authorList>
    </citation>
    <scope>NUCLEOTIDE SEQUENCE</scope>
    <source>
        <strain evidence="2">M932</strain>
    </source>
</reference>
<dbReference type="AlphaFoldDB" id="A0AAD9E8H3"/>
<evidence type="ECO:0000256" key="1">
    <source>
        <dbReference type="SAM" id="MobiDB-lite"/>
    </source>
</evidence>
<proteinExistence type="predicted"/>
<name>A0AAD9E8H3_9PEZI</name>
<gene>
    <name evidence="2" type="ORF">CCHR01_18641</name>
</gene>
<evidence type="ECO:0000313" key="2">
    <source>
        <dbReference type="EMBL" id="KAK1838743.1"/>
    </source>
</evidence>
<dbReference type="EMBL" id="JAQOWY010000774">
    <property type="protein sequence ID" value="KAK1838743.1"/>
    <property type="molecule type" value="Genomic_DNA"/>
</dbReference>
<organism evidence="2 3">
    <name type="scientific">Colletotrichum chrysophilum</name>
    <dbReference type="NCBI Taxonomy" id="1836956"/>
    <lineage>
        <taxon>Eukaryota</taxon>
        <taxon>Fungi</taxon>
        <taxon>Dikarya</taxon>
        <taxon>Ascomycota</taxon>
        <taxon>Pezizomycotina</taxon>
        <taxon>Sordariomycetes</taxon>
        <taxon>Hypocreomycetidae</taxon>
        <taxon>Glomerellales</taxon>
        <taxon>Glomerellaceae</taxon>
        <taxon>Colletotrichum</taxon>
        <taxon>Colletotrichum gloeosporioides species complex</taxon>
    </lineage>
</organism>
<evidence type="ECO:0000313" key="3">
    <source>
        <dbReference type="Proteomes" id="UP001243330"/>
    </source>
</evidence>